<sequence>MTRRIISYGLIQIYTIHYGFGKENGSVQGWHFINTFTHLKNSCEAGR</sequence>
<reference evidence="1" key="1">
    <citation type="submission" date="2014-11" db="EMBL/GenBank/DDBJ databases">
        <authorList>
            <person name="Amaro Gonzalez C."/>
        </authorList>
    </citation>
    <scope>NUCLEOTIDE SEQUENCE</scope>
</reference>
<name>A0A0E9WKA6_ANGAN</name>
<reference evidence="1" key="2">
    <citation type="journal article" date="2015" name="Fish Shellfish Immunol.">
        <title>Early steps in the European eel (Anguilla anguilla)-Vibrio vulnificus interaction in the gills: Role of the RtxA13 toxin.</title>
        <authorList>
            <person name="Callol A."/>
            <person name="Pajuelo D."/>
            <person name="Ebbesson L."/>
            <person name="Teles M."/>
            <person name="MacKenzie S."/>
            <person name="Amaro C."/>
        </authorList>
    </citation>
    <scope>NUCLEOTIDE SEQUENCE</scope>
</reference>
<dbReference type="AlphaFoldDB" id="A0A0E9WKA6"/>
<organism evidence="1">
    <name type="scientific">Anguilla anguilla</name>
    <name type="common">European freshwater eel</name>
    <name type="synonym">Muraena anguilla</name>
    <dbReference type="NCBI Taxonomy" id="7936"/>
    <lineage>
        <taxon>Eukaryota</taxon>
        <taxon>Metazoa</taxon>
        <taxon>Chordata</taxon>
        <taxon>Craniata</taxon>
        <taxon>Vertebrata</taxon>
        <taxon>Euteleostomi</taxon>
        <taxon>Actinopterygii</taxon>
        <taxon>Neopterygii</taxon>
        <taxon>Teleostei</taxon>
        <taxon>Anguilliformes</taxon>
        <taxon>Anguillidae</taxon>
        <taxon>Anguilla</taxon>
    </lineage>
</organism>
<protein>
    <submittedName>
        <fullName evidence="1">Uncharacterized protein</fullName>
    </submittedName>
</protein>
<proteinExistence type="predicted"/>
<evidence type="ECO:0000313" key="1">
    <source>
        <dbReference type="EMBL" id="JAH89913.1"/>
    </source>
</evidence>
<accession>A0A0E9WKA6</accession>
<dbReference type="EMBL" id="GBXM01018664">
    <property type="protein sequence ID" value="JAH89913.1"/>
    <property type="molecule type" value="Transcribed_RNA"/>
</dbReference>